<evidence type="ECO:0000313" key="3">
    <source>
        <dbReference type="EMBL" id="ATW23721.1"/>
    </source>
</evidence>
<sequence length="227" mass="25517">MKIEEKLAISCRILSREGHEDLDLGHMSARKVDQDNAMYINCRGVCLSEMRAEDFDIANFNYQVLSSDRSLRIESALHVEIYKARPDIHCVIHTHPLYATAFAASGNLLKPVNNIAALFVKPLPYFDLTSHMIATPELGAALAEKLGDENVVLLKNHGVVVAAETIEKATIIACFLERACKSYFIAKSFGDINVTEKDKKEAEEKAKQIEKSYTRMWETLARLCNQK</sequence>
<evidence type="ECO:0000259" key="2">
    <source>
        <dbReference type="SMART" id="SM01007"/>
    </source>
</evidence>
<organism evidence="3 4">
    <name type="scientific">Formimonas warabiya</name>
    <dbReference type="NCBI Taxonomy" id="1761012"/>
    <lineage>
        <taxon>Bacteria</taxon>
        <taxon>Bacillati</taxon>
        <taxon>Bacillota</taxon>
        <taxon>Clostridia</taxon>
        <taxon>Eubacteriales</taxon>
        <taxon>Peptococcaceae</taxon>
        <taxon>Candidatus Formimonas</taxon>
    </lineage>
</organism>
<keyword evidence="4" id="KW-1185">Reference proteome</keyword>
<evidence type="ECO:0000313" key="4">
    <source>
        <dbReference type="Proteomes" id="UP000323521"/>
    </source>
</evidence>
<dbReference type="InterPro" id="IPR036409">
    <property type="entry name" value="Aldolase_II/adducin_N_sf"/>
</dbReference>
<evidence type="ECO:0000256" key="1">
    <source>
        <dbReference type="ARBA" id="ARBA00037961"/>
    </source>
</evidence>
<gene>
    <name evidence="3" type="ORF">DCMF_01955</name>
</gene>
<dbReference type="RefSeq" id="WP_148132882.1">
    <property type="nucleotide sequence ID" value="NZ_CP017634.1"/>
</dbReference>
<proteinExistence type="inferred from homology"/>
<dbReference type="Proteomes" id="UP000323521">
    <property type="component" value="Chromosome"/>
</dbReference>
<dbReference type="PANTHER" id="PTHR10672:SF3">
    <property type="entry name" value="PROTEIN HU-LI TAI SHAO"/>
    <property type="match status" value="1"/>
</dbReference>
<protein>
    <recommendedName>
        <fullName evidence="2">Class II aldolase/adducin N-terminal domain-containing protein</fullName>
    </recommendedName>
</protein>
<dbReference type="EMBL" id="CP017634">
    <property type="protein sequence ID" value="ATW23721.1"/>
    <property type="molecule type" value="Genomic_DNA"/>
</dbReference>
<dbReference type="Gene3D" id="3.40.225.10">
    <property type="entry name" value="Class II aldolase/adducin N-terminal domain"/>
    <property type="match status" value="1"/>
</dbReference>
<dbReference type="PANTHER" id="PTHR10672">
    <property type="entry name" value="ADDUCIN"/>
    <property type="match status" value="1"/>
</dbReference>
<dbReference type="OrthoDB" id="9786287at2"/>
<dbReference type="InterPro" id="IPR001303">
    <property type="entry name" value="Aldolase_II/adducin_N"/>
</dbReference>
<dbReference type="InterPro" id="IPR051017">
    <property type="entry name" value="Aldolase-II_Adducin_sf"/>
</dbReference>
<dbReference type="KEGG" id="fwa:DCMF_01955"/>
<comment type="similarity">
    <text evidence="1">Belongs to the aldolase class II family.</text>
</comment>
<name>A0A3G1KMN7_FORW1</name>
<dbReference type="AlphaFoldDB" id="A0A3G1KMN7"/>
<dbReference type="Pfam" id="PF00596">
    <property type="entry name" value="Aldolase_II"/>
    <property type="match status" value="1"/>
</dbReference>
<feature type="domain" description="Class II aldolase/adducin N-terminal" evidence="2">
    <location>
        <begin position="5"/>
        <end position="184"/>
    </location>
</feature>
<dbReference type="SMART" id="SM01007">
    <property type="entry name" value="Aldolase_II"/>
    <property type="match status" value="1"/>
</dbReference>
<accession>A0A3G1KMN7</accession>
<reference evidence="3 4" key="1">
    <citation type="submission" date="2016-10" db="EMBL/GenBank/DDBJ databases">
        <title>Complete Genome Sequence of Peptococcaceae strain DCMF.</title>
        <authorList>
            <person name="Edwards R.J."/>
            <person name="Holland S.I."/>
            <person name="Deshpande N.P."/>
            <person name="Wong Y.K."/>
            <person name="Ertan H."/>
            <person name="Manefield M."/>
            <person name="Russell T.L."/>
            <person name="Lee M.J."/>
        </authorList>
    </citation>
    <scope>NUCLEOTIDE SEQUENCE [LARGE SCALE GENOMIC DNA]</scope>
    <source>
        <strain evidence="3 4">DCMF</strain>
    </source>
</reference>
<dbReference type="GO" id="GO:0051015">
    <property type="term" value="F:actin filament binding"/>
    <property type="evidence" value="ECO:0007669"/>
    <property type="project" value="TreeGrafter"/>
</dbReference>
<dbReference type="GO" id="GO:0005856">
    <property type="term" value="C:cytoskeleton"/>
    <property type="evidence" value="ECO:0007669"/>
    <property type="project" value="TreeGrafter"/>
</dbReference>
<dbReference type="SUPFAM" id="SSF53639">
    <property type="entry name" value="AraD/HMP-PK domain-like"/>
    <property type="match status" value="1"/>
</dbReference>